<keyword evidence="2" id="KW-1185">Reference proteome</keyword>
<dbReference type="EMBL" id="NIBG01000016">
    <property type="protein sequence ID" value="PAB58377.1"/>
    <property type="molecule type" value="Genomic_DNA"/>
</dbReference>
<dbReference type="Gene3D" id="2.60.120.1140">
    <property type="entry name" value="Protein of unknown function DUF192"/>
    <property type="match status" value="1"/>
</dbReference>
<dbReference type="PANTHER" id="PTHR37953">
    <property type="entry name" value="UPF0127 PROTEIN MJ1496"/>
    <property type="match status" value="1"/>
</dbReference>
<dbReference type="OrthoDB" id="9813379at2"/>
<dbReference type="InterPro" id="IPR038695">
    <property type="entry name" value="Saro_0823-like_sf"/>
</dbReference>
<dbReference type="RefSeq" id="WP_095134679.1">
    <property type="nucleotide sequence ID" value="NZ_NIBG01000016.1"/>
</dbReference>
<organism evidence="1 2">
    <name type="scientific">Anaeromicrobium sediminis</name>
    <dbReference type="NCBI Taxonomy" id="1478221"/>
    <lineage>
        <taxon>Bacteria</taxon>
        <taxon>Bacillati</taxon>
        <taxon>Bacillota</taxon>
        <taxon>Clostridia</taxon>
        <taxon>Peptostreptococcales</taxon>
        <taxon>Thermotaleaceae</taxon>
        <taxon>Anaeromicrobium</taxon>
    </lineage>
</organism>
<dbReference type="PANTHER" id="PTHR37953:SF1">
    <property type="entry name" value="UPF0127 PROTEIN MJ1496"/>
    <property type="match status" value="1"/>
</dbReference>
<evidence type="ECO:0008006" key="3">
    <source>
        <dbReference type="Google" id="ProtNLM"/>
    </source>
</evidence>
<protein>
    <recommendedName>
        <fullName evidence="3">DUF192 domain-containing protein</fullName>
    </recommendedName>
</protein>
<dbReference type="Pfam" id="PF02643">
    <property type="entry name" value="DUF192"/>
    <property type="match status" value="1"/>
</dbReference>
<dbReference type="Proteomes" id="UP000216024">
    <property type="component" value="Unassembled WGS sequence"/>
</dbReference>
<comment type="caution">
    <text evidence="1">The sequence shown here is derived from an EMBL/GenBank/DDBJ whole genome shotgun (WGS) entry which is preliminary data.</text>
</comment>
<accession>A0A267MFY2</accession>
<evidence type="ECO:0000313" key="1">
    <source>
        <dbReference type="EMBL" id="PAB58377.1"/>
    </source>
</evidence>
<sequence length="117" mass="13294">MKLINLDNGQVLAEKVHMANTFFKRLKGLMFSKNLPSDCALYIQPCRGIHTFFMRYSIDVLHLDSFGKVVAIEENVQPGRIGKVHPHTMEIIELPAGKIEKNQTKLGNTIQLSKKQM</sequence>
<evidence type="ECO:0000313" key="2">
    <source>
        <dbReference type="Proteomes" id="UP000216024"/>
    </source>
</evidence>
<name>A0A267MFY2_9FIRM</name>
<reference evidence="1 2" key="1">
    <citation type="submission" date="2017-06" db="EMBL/GenBank/DDBJ databases">
        <title>Draft genome sequence of anaerobic fermentative bacterium Anaeromicrobium sediminis DY2726D isolated from West Pacific Ocean sediments.</title>
        <authorList>
            <person name="Zeng X."/>
        </authorList>
    </citation>
    <scope>NUCLEOTIDE SEQUENCE [LARGE SCALE GENOMIC DNA]</scope>
    <source>
        <strain evidence="1 2">DY2726D</strain>
    </source>
</reference>
<gene>
    <name evidence="1" type="ORF">CCE28_15680</name>
</gene>
<dbReference type="InterPro" id="IPR003795">
    <property type="entry name" value="DUF192"/>
</dbReference>
<proteinExistence type="predicted"/>
<dbReference type="AlphaFoldDB" id="A0A267MFY2"/>